<feature type="compositionally biased region" description="Low complexity" evidence="9">
    <location>
        <begin position="317"/>
        <end position="326"/>
    </location>
</feature>
<evidence type="ECO:0000256" key="6">
    <source>
        <dbReference type="ARBA" id="ARBA00023136"/>
    </source>
</evidence>
<feature type="compositionally biased region" description="Basic and acidic residues" evidence="9">
    <location>
        <begin position="287"/>
        <end position="298"/>
    </location>
</feature>
<dbReference type="GO" id="GO:0098552">
    <property type="term" value="C:side of membrane"/>
    <property type="evidence" value="ECO:0007669"/>
    <property type="project" value="UniProtKB-KW"/>
</dbReference>
<evidence type="ECO:0000259" key="10">
    <source>
        <dbReference type="Pfam" id="PF13206"/>
    </source>
</evidence>
<name>F9W9U1_TRYCI</name>
<dbReference type="Proteomes" id="UP000000702">
    <property type="component" value="Unassembled WGS sequence"/>
</dbReference>
<dbReference type="Pfam" id="PF13206">
    <property type="entry name" value="VSG_B"/>
    <property type="match status" value="1"/>
</dbReference>
<protein>
    <submittedName>
        <fullName evidence="11">Variant surface glycoprotein</fullName>
    </submittedName>
</protein>
<keyword evidence="5" id="KW-0732">Signal</keyword>
<keyword evidence="7" id="KW-0325">Glycoprotein</keyword>
<comment type="subcellular location">
    <subcellularLocation>
        <location evidence="2">Cell membrane</location>
        <topology evidence="2">Lipid-anchor</topology>
        <topology evidence="2">GPI-anchor</topology>
    </subcellularLocation>
</comment>
<feature type="region of interest" description="Disordered" evidence="9">
    <location>
        <begin position="269"/>
        <end position="329"/>
    </location>
</feature>
<evidence type="ECO:0000313" key="11">
    <source>
        <dbReference type="EMBL" id="CCD13996.1"/>
    </source>
</evidence>
<evidence type="ECO:0000256" key="2">
    <source>
        <dbReference type="ARBA" id="ARBA00004609"/>
    </source>
</evidence>
<evidence type="ECO:0000256" key="9">
    <source>
        <dbReference type="SAM" id="MobiDB-lite"/>
    </source>
</evidence>
<dbReference type="VEuPathDB" id="TriTrypDB:TcIL3000_0_46800"/>
<sequence>MGKGDEVYHNVNERILLCEVLRTASRVLNNTRVSHKKELEEAIYGSNSRARFKKDCTVTLKGACASGPLNGRSVFCKYFTRGHVGQGGHGCFAESLFGTFLCVCAPGEKEAGVRNLCGVSVTEYDGKTWSGSWVKDNSDQEEVLFKRVLDKVREKCIEESQMESDETEELGNLKKAMEAFKRKIEAEKDRGRGYFYLGGNGKTDCSGKSGKDICAAYQMDKMDNKAEIPWVGKIERALSYLEKEIAKAGTGSSVTTTAQFSPEEFIPPREPVESAGPPAQNGPILYKTKDQPEKREPETEIMVSTESLKGREKPSTKRSTTTSPITDIPHLVTTPEEESLPIIMPQWLFLIGLYN</sequence>
<evidence type="ECO:0000256" key="7">
    <source>
        <dbReference type="ARBA" id="ARBA00023180"/>
    </source>
</evidence>
<comment type="caution">
    <text evidence="11">The sequence shown here is derived from an EMBL/GenBank/DDBJ whole genome shotgun (WGS) entry which is preliminary data.</text>
</comment>
<evidence type="ECO:0000313" key="12">
    <source>
        <dbReference type="Proteomes" id="UP000000702"/>
    </source>
</evidence>
<reference evidence="11 12" key="2">
    <citation type="journal article" date="2012" name="Proc. Natl. Acad. Sci. U.S.A.">
        <title>Antigenic diversity is generated by distinct evolutionary mechanisms in African trypanosome species.</title>
        <authorList>
            <person name="Jackson A.P."/>
            <person name="Berry A."/>
            <person name="Aslett M."/>
            <person name="Allison H.C."/>
            <person name="Burton P."/>
            <person name="Vavrova-Anderson J."/>
            <person name="Brown R."/>
            <person name="Browne H."/>
            <person name="Corton N."/>
            <person name="Hauser H."/>
            <person name="Gamble J."/>
            <person name="Gilderthorp R."/>
            <person name="Marcello L."/>
            <person name="McQuillan J."/>
            <person name="Otto T.D."/>
            <person name="Quail M.A."/>
            <person name="Sanders M.J."/>
            <person name="van Tonder A."/>
            <person name="Ginger M.L."/>
            <person name="Field M.C."/>
            <person name="Barry J.D."/>
            <person name="Hertz-Fowler C."/>
            <person name="Berriman M."/>
        </authorList>
    </citation>
    <scope>NUCLEOTIDE SEQUENCE [LARGE SCALE GENOMIC DNA]</scope>
    <source>
        <strain evidence="11 12">IL3000</strain>
    </source>
</reference>
<keyword evidence="4" id="KW-0336">GPI-anchor</keyword>
<feature type="domain" description="Trypanosome variant surface glycoprotein B-type N-terminal" evidence="10">
    <location>
        <begin position="31"/>
        <end position="244"/>
    </location>
</feature>
<evidence type="ECO:0000256" key="5">
    <source>
        <dbReference type="ARBA" id="ARBA00022729"/>
    </source>
</evidence>
<reference evidence="12" key="1">
    <citation type="submission" date="2011-07" db="EMBL/GenBank/DDBJ databases">
        <title>Divergent evolution of antigenic variation in African trypanosomes.</title>
        <authorList>
            <person name="Jackson A.P."/>
            <person name="Berry A."/>
            <person name="Allison H.C."/>
            <person name="Burton P."/>
            <person name="Anderson J."/>
            <person name="Aslett M."/>
            <person name="Brown R."/>
            <person name="Corton N."/>
            <person name="Harris D."/>
            <person name="Hauser H."/>
            <person name="Gamble J."/>
            <person name="Gilderthorp R."/>
            <person name="McQuillan J."/>
            <person name="Quail M.A."/>
            <person name="Sanders M."/>
            <person name="Van Tonder A."/>
            <person name="Ginger M.L."/>
            <person name="Donelson J.E."/>
            <person name="Field M.C."/>
            <person name="Barry J.D."/>
            <person name="Berriman M."/>
            <person name="Hertz-Fowler C."/>
        </authorList>
    </citation>
    <scope>NUCLEOTIDE SEQUENCE [LARGE SCALE GENOMIC DNA]</scope>
    <source>
        <strain evidence="12">IL3000</strain>
    </source>
</reference>
<evidence type="ECO:0000256" key="3">
    <source>
        <dbReference type="ARBA" id="ARBA00022475"/>
    </source>
</evidence>
<accession>F9W9U1</accession>
<gene>
    <name evidence="11" type="ORF">TCIL3000_0_46800</name>
</gene>
<evidence type="ECO:0000256" key="8">
    <source>
        <dbReference type="ARBA" id="ARBA00023288"/>
    </source>
</evidence>
<evidence type="ECO:0000256" key="1">
    <source>
        <dbReference type="ARBA" id="ARBA00002523"/>
    </source>
</evidence>
<dbReference type="AlphaFoldDB" id="F9W9U1"/>
<organism evidence="11 12">
    <name type="scientific">Trypanosoma congolense (strain IL3000)</name>
    <dbReference type="NCBI Taxonomy" id="1068625"/>
    <lineage>
        <taxon>Eukaryota</taxon>
        <taxon>Discoba</taxon>
        <taxon>Euglenozoa</taxon>
        <taxon>Kinetoplastea</taxon>
        <taxon>Metakinetoplastina</taxon>
        <taxon>Trypanosomatida</taxon>
        <taxon>Trypanosomatidae</taxon>
        <taxon>Trypanosoma</taxon>
        <taxon>Nannomonas</taxon>
    </lineage>
</organism>
<comment type="function">
    <text evidence="1">VSG forms a coat on the surface of the parasite. The trypanosome evades the immune response of the host by expressing a series of antigenically distinct VSGs from an estimated 1000 VSG genes.</text>
</comment>
<keyword evidence="6" id="KW-0472">Membrane</keyword>
<proteinExistence type="predicted"/>
<dbReference type="EMBL" id="CAEQ01001349">
    <property type="protein sequence ID" value="CCD13996.1"/>
    <property type="molecule type" value="Genomic_DNA"/>
</dbReference>
<keyword evidence="8" id="KW-0449">Lipoprotein</keyword>
<dbReference type="InterPro" id="IPR025932">
    <property type="entry name" value="Trypano_VSG_B_N_dom"/>
</dbReference>
<evidence type="ECO:0000256" key="4">
    <source>
        <dbReference type="ARBA" id="ARBA00022622"/>
    </source>
</evidence>
<keyword evidence="12" id="KW-1185">Reference proteome</keyword>
<keyword evidence="3" id="KW-1003">Cell membrane</keyword>
<dbReference type="GO" id="GO:0005886">
    <property type="term" value="C:plasma membrane"/>
    <property type="evidence" value="ECO:0007669"/>
    <property type="project" value="UniProtKB-SubCell"/>
</dbReference>